<sequence length="105" mass="12048">MLLEFASFLWLRWKSPNLKRLYRIPLKLPLLIVMCLVPSGFLVLIIVIATKTVYLVSGLMTLAGICFFFFIKLCKTMKWVEFSDGPTEEQEVAVETTRDGSFPIL</sequence>
<comment type="caution">
    <text evidence="5">The sequence shown here is derived from an EMBL/GenBank/DDBJ whole genome shotgun (WGS) entry which is preliminary data.</text>
</comment>
<keyword evidence="6" id="KW-1185">Reference proteome</keyword>
<evidence type="ECO:0000256" key="2">
    <source>
        <dbReference type="ARBA" id="ARBA00022448"/>
    </source>
</evidence>
<evidence type="ECO:0000256" key="4">
    <source>
        <dbReference type="SAM" id="Phobius"/>
    </source>
</evidence>
<keyword evidence="3" id="KW-1003">Cell membrane</keyword>
<proteinExistence type="predicted"/>
<keyword evidence="4" id="KW-0812">Transmembrane</keyword>
<evidence type="ECO:0000256" key="1">
    <source>
        <dbReference type="ARBA" id="ARBA00004651"/>
    </source>
</evidence>
<reference evidence="5 6" key="1">
    <citation type="journal article" date="2023" name="Plants (Basel)">
        <title>Bridging the Gap: Combining Genomics and Transcriptomics Approaches to Understand Stylosanthes scabra, an Orphan Legume from the Brazilian Caatinga.</title>
        <authorList>
            <person name="Ferreira-Neto J.R.C."/>
            <person name="da Silva M.D."/>
            <person name="Binneck E."/>
            <person name="de Melo N.F."/>
            <person name="da Silva R.H."/>
            <person name="de Melo A.L.T.M."/>
            <person name="Pandolfi V."/>
            <person name="Bustamante F.O."/>
            <person name="Brasileiro-Vidal A.C."/>
            <person name="Benko-Iseppon A.M."/>
        </authorList>
    </citation>
    <scope>NUCLEOTIDE SEQUENCE [LARGE SCALE GENOMIC DNA]</scope>
    <source>
        <tissue evidence="5">Leaves</tissue>
    </source>
</reference>
<evidence type="ECO:0000313" key="5">
    <source>
        <dbReference type="EMBL" id="MED6133509.1"/>
    </source>
</evidence>
<feature type="transmembrane region" description="Helical" evidence="4">
    <location>
        <begin position="28"/>
        <end position="48"/>
    </location>
</feature>
<evidence type="ECO:0000256" key="3">
    <source>
        <dbReference type="ARBA" id="ARBA00022475"/>
    </source>
</evidence>
<evidence type="ECO:0000313" key="6">
    <source>
        <dbReference type="Proteomes" id="UP001341840"/>
    </source>
</evidence>
<organism evidence="5 6">
    <name type="scientific">Stylosanthes scabra</name>
    <dbReference type="NCBI Taxonomy" id="79078"/>
    <lineage>
        <taxon>Eukaryota</taxon>
        <taxon>Viridiplantae</taxon>
        <taxon>Streptophyta</taxon>
        <taxon>Embryophyta</taxon>
        <taxon>Tracheophyta</taxon>
        <taxon>Spermatophyta</taxon>
        <taxon>Magnoliopsida</taxon>
        <taxon>eudicotyledons</taxon>
        <taxon>Gunneridae</taxon>
        <taxon>Pentapetalae</taxon>
        <taxon>rosids</taxon>
        <taxon>fabids</taxon>
        <taxon>Fabales</taxon>
        <taxon>Fabaceae</taxon>
        <taxon>Papilionoideae</taxon>
        <taxon>50 kb inversion clade</taxon>
        <taxon>dalbergioids sensu lato</taxon>
        <taxon>Dalbergieae</taxon>
        <taxon>Pterocarpus clade</taxon>
        <taxon>Stylosanthes</taxon>
    </lineage>
</organism>
<comment type="subcellular location">
    <subcellularLocation>
        <location evidence="1">Cell membrane</location>
        <topology evidence="1">Multi-pass membrane protein</topology>
    </subcellularLocation>
</comment>
<dbReference type="InterPro" id="IPR044566">
    <property type="entry name" value="RMV1-like"/>
</dbReference>
<dbReference type="PANTHER" id="PTHR45826">
    <property type="entry name" value="POLYAMINE TRANSPORTER PUT1"/>
    <property type="match status" value="1"/>
</dbReference>
<keyword evidence="4" id="KW-0472">Membrane</keyword>
<protein>
    <submittedName>
        <fullName evidence="5">Uncharacterized protein</fullName>
    </submittedName>
</protein>
<keyword evidence="4" id="KW-1133">Transmembrane helix</keyword>
<dbReference type="EMBL" id="JASCZI010060531">
    <property type="protein sequence ID" value="MED6133509.1"/>
    <property type="molecule type" value="Genomic_DNA"/>
</dbReference>
<dbReference type="Proteomes" id="UP001341840">
    <property type="component" value="Unassembled WGS sequence"/>
</dbReference>
<feature type="transmembrane region" description="Helical" evidence="4">
    <location>
        <begin position="54"/>
        <end position="71"/>
    </location>
</feature>
<keyword evidence="2" id="KW-0813">Transport</keyword>
<name>A0ABU6SB62_9FABA</name>
<dbReference type="PANTHER" id="PTHR45826:SF8">
    <property type="entry name" value="CATIONIC AMINO ACID TRANSPORTER"/>
    <property type="match status" value="1"/>
</dbReference>
<accession>A0ABU6SB62</accession>
<gene>
    <name evidence="5" type="ORF">PIB30_028937</name>
</gene>